<keyword evidence="1" id="KW-0805">Transcription regulation</keyword>
<evidence type="ECO:0000313" key="8">
    <source>
        <dbReference type="Proteomes" id="UP001229346"/>
    </source>
</evidence>
<evidence type="ECO:0000256" key="2">
    <source>
        <dbReference type="ARBA" id="ARBA00023125"/>
    </source>
</evidence>
<dbReference type="CDD" id="cd00038">
    <property type="entry name" value="CAP_ED"/>
    <property type="match status" value="1"/>
</dbReference>
<evidence type="ECO:0000313" key="7">
    <source>
        <dbReference type="EMBL" id="MDQ0113494.1"/>
    </source>
</evidence>
<dbReference type="InterPro" id="IPR014710">
    <property type="entry name" value="RmlC-like_jellyroll"/>
</dbReference>
<comment type="caution">
    <text evidence="7">The sequence shown here is derived from an EMBL/GenBank/DDBJ whole genome shotgun (WGS) entry which is preliminary data.</text>
</comment>
<feature type="domain" description="HTH crp-type" evidence="6">
    <location>
        <begin position="141"/>
        <end position="161"/>
    </location>
</feature>
<gene>
    <name evidence="7" type="ORF">J2T15_002935</name>
</gene>
<dbReference type="Pfam" id="PF00325">
    <property type="entry name" value="Crp"/>
    <property type="match status" value="1"/>
</dbReference>
<keyword evidence="3" id="KW-0010">Activator</keyword>
<dbReference type="RefSeq" id="WP_307204696.1">
    <property type="nucleotide sequence ID" value="NZ_JAUSSU010000005.1"/>
</dbReference>
<name>A0ABT9U1I2_PAEHA</name>
<reference evidence="7 8" key="1">
    <citation type="submission" date="2023-07" db="EMBL/GenBank/DDBJ databases">
        <title>Sorghum-associated microbial communities from plants grown in Nebraska, USA.</title>
        <authorList>
            <person name="Schachtman D."/>
        </authorList>
    </citation>
    <scope>NUCLEOTIDE SEQUENCE [LARGE SCALE GENOMIC DNA]</scope>
    <source>
        <strain evidence="7 8">CC482</strain>
    </source>
</reference>
<sequence length="177" mass="20011">MLLHKGEVLFRQGESGPLYHVRSGLFKIVRTHEDGNPFLVNIIVPDERIPHHSLISPMPYHGTAVALMTSEVALIDSRQWYDELDRDAGKCREIALLLQGKLRMMQQRIDQLTQVSPAAKLLKLQQWFGSYIGPAPLTDVLTQDEIGQLIGLRRETVNRLLRAQASEVRLPEGPKNS</sequence>
<dbReference type="SUPFAM" id="SSF51206">
    <property type="entry name" value="cAMP-binding domain-like"/>
    <property type="match status" value="1"/>
</dbReference>
<proteinExistence type="predicted"/>
<keyword evidence="4" id="KW-0804">Transcription</keyword>
<dbReference type="Gene3D" id="2.60.120.10">
    <property type="entry name" value="Jelly Rolls"/>
    <property type="match status" value="1"/>
</dbReference>
<dbReference type="InterPro" id="IPR000595">
    <property type="entry name" value="cNMP-bd_dom"/>
</dbReference>
<evidence type="ECO:0000256" key="4">
    <source>
        <dbReference type="ARBA" id="ARBA00023163"/>
    </source>
</evidence>
<dbReference type="InterPro" id="IPR012318">
    <property type="entry name" value="HTH_CRP"/>
</dbReference>
<keyword evidence="8" id="KW-1185">Reference proteome</keyword>
<dbReference type="EMBL" id="JAUSSU010000005">
    <property type="protein sequence ID" value="MDQ0113494.1"/>
    <property type="molecule type" value="Genomic_DNA"/>
</dbReference>
<evidence type="ECO:0000259" key="5">
    <source>
        <dbReference type="Pfam" id="PF00027"/>
    </source>
</evidence>
<keyword evidence="2" id="KW-0238">DNA-binding</keyword>
<accession>A0ABT9U1I2</accession>
<organism evidence="7 8">
    <name type="scientific">Paenibacillus harenae</name>
    <dbReference type="NCBI Taxonomy" id="306543"/>
    <lineage>
        <taxon>Bacteria</taxon>
        <taxon>Bacillati</taxon>
        <taxon>Bacillota</taxon>
        <taxon>Bacilli</taxon>
        <taxon>Bacillales</taxon>
        <taxon>Paenibacillaceae</taxon>
        <taxon>Paenibacillus</taxon>
    </lineage>
</organism>
<dbReference type="InterPro" id="IPR036388">
    <property type="entry name" value="WH-like_DNA-bd_sf"/>
</dbReference>
<evidence type="ECO:0000259" key="6">
    <source>
        <dbReference type="Pfam" id="PF00325"/>
    </source>
</evidence>
<protein>
    <submittedName>
        <fullName evidence="7">CRP-like cAMP-binding protein</fullName>
    </submittedName>
</protein>
<feature type="domain" description="Cyclic nucleotide-binding" evidence="5">
    <location>
        <begin position="3"/>
        <end position="86"/>
    </location>
</feature>
<evidence type="ECO:0000256" key="3">
    <source>
        <dbReference type="ARBA" id="ARBA00023159"/>
    </source>
</evidence>
<evidence type="ECO:0000256" key="1">
    <source>
        <dbReference type="ARBA" id="ARBA00023015"/>
    </source>
</evidence>
<dbReference type="InterPro" id="IPR036390">
    <property type="entry name" value="WH_DNA-bd_sf"/>
</dbReference>
<dbReference type="Gene3D" id="1.10.10.10">
    <property type="entry name" value="Winged helix-like DNA-binding domain superfamily/Winged helix DNA-binding domain"/>
    <property type="match status" value="1"/>
</dbReference>
<dbReference type="Proteomes" id="UP001229346">
    <property type="component" value="Unassembled WGS sequence"/>
</dbReference>
<dbReference type="InterPro" id="IPR018490">
    <property type="entry name" value="cNMP-bd_dom_sf"/>
</dbReference>
<dbReference type="Pfam" id="PF00027">
    <property type="entry name" value="cNMP_binding"/>
    <property type="match status" value="1"/>
</dbReference>
<dbReference type="SUPFAM" id="SSF46785">
    <property type="entry name" value="Winged helix' DNA-binding domain"/>
    <property type="match status" value="1"/>
</dbReference>